<feature type="domain" description="HTH marR-type" evidence="4">
    <location>
        <begin position="1"/>
        <end position="136"/>
    </location>
</feature>
<keyword evidence="6" id="KW-1185">Reference proteome</keyword>
<dbReference type="PANTHER" id="PTHR42756:SF1">
    <property type="entry name" value="TRANSCRIPTIONAL REPRESSOR OF EMRAB OPERON"/>
    <property type="match status" value="1"/>
</dbReference>
<accession>A0ABY6HR76</accession>
<dbReference type="SMART" id="SM00347">
    <property type="entry name" value="HTH_MARR"/>
    <property type="match status" value="1"/>
</dbReference>
<name>A0ABY6HR76_9ARCH</name>
<gene>
    <name evidence="5" type="ORF">NEF87_002299</name>
</gene>
<evidence type="ECO:0000256" key="2">
    <source>
        <dbReference type="ARBA" id="ARBA00023125"/>
    </source>
</evidence>
<dbReference type="PROSITE" id="PS01117">
    <property type="entry name" value="HTH_MARR_1"/>
    <property type="match status" value="1"/>
</dbReference>
<dbReference type="InterPro" id="IPR000835">
    <property type="entry name" value="HTH_MarR-typ"/>
</dbReference>
<dbReference type="Gene3D" id="1.10.10.10">
    <property type="entry name" value="Winged helix-like DNA-binding domain superfamily/Winged helix DNA-binding domain"/>
    <property type="match status" value="1"/>
</dbReference>
<reference evidence="5" key="1">
    <citation type="submission" date="2022-09" db="EMBL/GenBank/DDBJ databases">
        <title>Actin cytoskeleton and complex cell architecture in an #Asgard archaeon.</title>
        <authorList>
            <person name="Ponce Toledo R.I."/>
            <person name="Schleper C."/>
            <person name="Rodrigues Oliveira T."/>
            <person name="Wollweber F."/>
            <person name="Xu J."/>
            <person name="Rittmann S."/>
            <person name="Klingl A."/>
            <person name="Pilhofer M."/>
        </authorList>
    </citation>
    <scope>NUCLEOTIDE SEQUENCE</scope>
    <source>
        <strain evidence="5">B-35</strain>
    </source>
</reference>
<dbReference type="SUPFAM" id="SSF46785">
    <property type="entry name" value="Winged helix' DNA-binding domain"/>
    <property type="match status" value="1"/>
</dbReference>
<dbReference type="InterPro" id="IPR036388">
    <property type="entry name" value="WH-like_DNA-bd_sf"/>
</dbReference>
<sequence>MFENMNKAFLLAGITVNKFLAKEENNKEFIKIKKHLFIIGLIGSKSDCTIKDIVSFLQIPPSTATSRLNGLVKDGLINRETSSTNRRYMALSLTEKGEKIHQHLNQHLKAHIQQLIQPLSMKEQQTFLALFDKILNSIGEE</sequence>
<dbReference type="PRINTS" id="PR00598">
    <property type="entry name" value="HTHMARR"/>
</dbReference>
<evidence type="ECO:0000313" key="5">
    <source>
        <dbReference type="EMBL" id="UYP46014.1"/>
    </source>
</evidence>
<dbReference type="PANTHER" id="PTHR42756">
    <property type="entry name" value="TRANSCRIPTIONAL REGULATOR, MARR"/>
    <property type="match status" value="1"/>
</dbReference>
<evidence type="ECO:0000313" key="6">
    <source>
        <dbReference type="Proteomes" id="UP001208689"/>
    </source>
</evidence>
<dbReference type="InterPro" id="IPR023187">
    <property type="entry name" value="Tscrpt_reg_MarR-type_CS"/>
</dbReference>
<dbReference type="Pfam" id="PF01047">
    <property type="entry name" value="MarR"/>
    <property type="match status" value="1"/>
</dbReference>
<proteinExistence type="predicted"/>
<protein>
    <recommendedName>
        <fullName evidence="4">HTH marR-type domain-containing protein</fullName>
    </recommendedName>
</protein>
<keyword evidence="1" id="KW-0805">Transcription regulation</keyword>
<evidence type="ECO:0000259" key="4">
    <source>
        <dbReference type="PROSITE" id="PS50995"/>
    </source>
</evidence>
<evidence type="ECO:0000256" key="3">
    <source>
        <dbReference type="ARBA" id="ARBA00023163"/>
    </source>
</evidence>
<organism evidence="5 6">
    <name type="scientific">Candidatus Lokiarchaeum ossiferum</name>
    <dbReference type="NCBI Taxonomy" id="2951803"/>
    <lineage>
        <taxon>Archaea</taxon>
        <taxon>Promethearchaeati</taxon>
        <taxon>Promethearchaeota</taxon>
        <taxon>Promethearchaeia</taxon>
        <taxon>Promethearchaeales</taxon>
        <taxon>Promethearchaeaceae</taxon>
        <taxon>Candidatus Lokiarchaeum</taxon>
    </lineage>
</organism>
<dbReference type="EMBL" id="CP104013">
    <property type="protein sequence ID" value="UYP46014.1"/>
    <property type="molecule type" value="Genomic_DNA"/>
</dbReference>
<keyword evidence="2" id="KW-0238">DNA-binding</keyword>
<keyword evidence="3" id="KW-0804">Transcription</keyword>
<evidence type="ECO:0000256" key="1">
    <source>
        <dbReference type="ARBA" id="ARBA00023015"/>
    </source>
</evidence>
<dbReference type="InterPro" id="IPR036390">
    <property type="entry name" value="WH_DNA-bd_sf"/>
</dbReference>
<dbReference type="Proteomes" id="UP001208689">
    <property type="component" value="Chromosome"/>
</dbReference>
<dbReference type="PROSITE" id="PS50995">
    <property type="entry name" value="HTH_MARR_2"/>
    <property type="match status" value="1"/>
</dbReference>